<dbReference type="Pfam" id="PF01997">
    <property type="entry name" value="Translin"/>
    <property type="match status" value="1"/>
</dbReference>
<evidence type="ECO:0000256" key="1">
    <source>
        <dbReference type="ARBA" id="ARBA00004123"/>
    </source>
</evidence>
<dbReference type="InterPro" id="IPR016068">
    <property type="entry name" value="Translin_N"/>
</dbReference>
<name>A0A7M7HGR5_STRPU</name>
<dbReference type="AlphaFoldDB" id="A0A7M7HGR5"/>
<proteinExistence type="inferred from homology"/>
<evidence type="ECO:0000256" key="7">
    <source>
        <dbReference type="SAM" id="MobiDB-lite"/>
    </source>
</evidence>
<organism evidence="8 9">
    <name type="scientific">Strongylocentrotus purpuratus</name>
    <name type="common">Purple sea urchin</name>
    <dbReference type="NCBI Taxonomy" id="7668"/>
    <lineage>
        <taxon>Eukaryota</taxon>
        <taxon>Metazoa</taxon>
        <taxon>Echinodermata</taxon>
        <taxon>Eleutherozoa</taxon>
        <taxon>Echinozoa</taxon>
        <taxon>Echinoidea</taxon>
        <taxon>Euechinoidea</taxon>
        <taxon>Echinacea</taxon>
        <taxon>Camarodonta</taxon>
        <taxon>Echinidea</taxon>
        <taxon>Strongylocentrotidae</taxon>
        <taxon>Strongylocentrotus</taxon>
    </lineage>
</organism>
<dbReference type="EnsemblMetazoa" id="XM_011676894">
    <property type="protein sequence ID" value="XP_011675196"/>
    <property type="gene ID" value="LOC580335"/>
</dbReference>
<reference evidence="8" key="2">
    <citation type="submission" date="2021-01" db="UniProtKB">
        <authorList>
            <consortium name="EnsemblMetazoa"/>
        </authorList>
    </citation>
    <scope>IDENTIFICATION</scope>
</reference>
<dbReference type="OrthoDB" id="31005at2759"/>
<accession>A0A7M7HGR5</accession>
<comment type="subcellular location">
    <subcellularLocation>
        <location evidence="2">Cytoplasm</location>
    </subcellularLocation>
    <subcellularLocation>
        <location evidence="1">Nucleus</location>
    </subcellularLocation>
</comment>
<feature type="binding site" evidence="6">
    <location>
        <position position="241"/>
    </location>
    <ligand>
        <name>Mg(2+)</name>
        <dbReference type="ChEBI" id="CHEBI:18420"/>
    </ligand>
</feature>
<evidence type="ECO:0000256" key="5">
    <source>
        <dbReference type="ARBA" id="ARBA00023242"/>
    </source>
</evidence>
<keyword evidence="5" id="KW-0539">Nucleus</keyword>
<evidence type="ECO:0000313" key="8">
    <source>
        <dbReference type="EnsemblMetazoa" id="XP_011675196"/>
    </source>
</evidence>
<keyword evidence="6" id="KW-0479">Metal-binding</keyword>
<evidence type="ECO:0008006" key="10">
    <source>
        <dbReference type="Google" id="ProtNLM"/>
    </source>
</evidence>
<dbReference type="RefSeq" id="XP_011675196.2">
    <property type="nucleotide sequence ID" value="XM_011676894.2"/>
</dbReference>
<reference evidence="9" key="1">
    <citation type="submission" date="2015-02" db="EMBL/GenBank/DDBJ databases">
        <title>Genome sequencing for Strongylocentrotus purpuratus.</title>
        <authorList>
            <person name="Murali S."/>
            <person name="Liu Y."/>
            <person name="Vee V."/>
            <person name="English A."/>
            <person name="Wang M."/>
            <person name="Skinner E."/>
            <person name="Han Y."/>
            <person name="Muzny D.M."/>
            <person name="Worley K.C."/>
            <person name="Gibbs R.A."/>
        </authorList>
    </citation>
    <scope>NUCLEOTIDE SEQUENCE</scope>
</reference>
<keyword evidence="4" id="KW-0963">Cytoplasm</keyword>
<dbReference type="PANTHER" id="PTHR10741">
    <property type="entry name" value="TRANSLIN AND TRANSLIN ASSOCIATED PROTEIN X"/>
    <property type="match status" value="1"/>
</dbReference>
<feature type="compositionally biased region" description="Basic and acidic residues" evidence="7">
    <location>
        <begin position="186"/>
        <end position="217"/>
    </location>
</feature>
<evidence type="ECO:0000256" key="2">
    <source>
        <dbReference type="ARBA" id="ARBA00004496"/>
    </source>
</evidence>
<dbReference type="SUPFAM" id="SSF74784">
    <property type="entry name" value="Translin"/>
    <property type="match status" value="1"/>
</dbReference>
<feature type="region of interest" description="Disordered" evidence="7">
    <location>
        <begin position="186"/>
        <end position="219"/>
    </location>
</feature>
<dbReference type="Gene3D" id="1.20.58.200">
    <property type="entry name" value="Translin, domain 2"/>
    <property type="match status" value="1"/>
</dbReference>
<dbReference type="GO" id="GO:0004521">
    <property type="term" value="F:RNA endonuclease activity"/>
    <property type="evidence" value="ECO:0000318"/>
    <property type="project" value="GO_Central"/>
</dbReference>
<dbReference type="FunFam" id="1.20.58.200:FF:000001">
    <property type="entry name" value="Translin-associated factor X"/>
    <property type="match status" value="1"/>
</dbReference>
<dbReference type="KEGG" id="spu:580335"/>
<dbReference type="InParanoid" id="A0A7M7HGR5"/>
<feature type="compositionally biased region" description="Basic residues" evidence="7">
    <location>
        <begin position="21"/>
        <end position="34"/>
    </location>
</feature>
<feature type="compositionally biased region" description="Basic and acidic residues" evidence="7">
    <location>
        <begin position="1"/>
        <end position="20"/>
    </location>
</feature>
<evidence type="ECO:0000256" key="3">
    <source>
        <dbReference type="ARBA" id="ARBA00005902"/>
    </source>
</evidence>
<dbReference type="GO" id="GO:0005634">
    <property type="term" value="C:nucleus"/>
    <property type="evidence" value="ECO:0000318"/>
    <property type="project" value="GO_Central"/>
</dbReference>
<evidence type="ECO:0000256" key="6">
    <source>
        <dbReference type="PIRSR" id="PIRSR602848-1"/>
    </source>
</evidence>
<dbReference type="GeneID" id="580335"/>
<dbReference type="InterPro" id="IPR036081">
    <property type="entry name" value="Translin_sf"/>
</dbReference>
<dbReference type="OMA" id="DTCMETC"/>
<dbReference type="GO" id="GO:0003723">
    <property type="term" value="F:RNA binding"/>
    <property type="evidence" value="ECO:0000318"/>
    <property type="project" value="GO_Central"/>
</dbReference>
<dbReference type="CTD" id="7257"/>
<dbReference type="InterPro" id="IPR016069">
    <property type="entry name" value="Translin_C"/>
</dbReference>
<dbReference type="GO" id="GO:0046872">
    <property type="term" value="F:metal ion binding"/>
    <property type="evidence" value="ECO:0007669"/>
    <property type="project" value="UniProtKB-KW"/>
</dbReference>
<dbReference type="GO" id="GO:0005737">
    <property type="term" value="C:cytoplasm"/>
    <property type="evidence" value="ECO:0000318"/>
    <property type="project" value="GO_Central"/>
</dbReference>
<dbReference type="Proteomes" id="UP000007110">
    <property type="component" value="Unassembled WGS sequence"/>
</dbReference>
<dbReference type="CDD" id="cd14820">
    <property type="entry name" value="TRAX"/>
    <property type="match status" value="1"/>
</dbReference>
<dbReference type="Gene3D" id="1.20.58.190">
    <property type="entry name" value="Translin, domain 1"/>
    <property type="match status" value="1"/>
</dbReference>
<feature type="binding site" evidence="6">
    <location>
        <position position="144"/>
    </location>
    <ligand>
        <name>Mg(2+)</name>
        <dbReference type="ChEBI" id="CHEBI:18420"/>
    </ligand>
</feature>
<keyword evidence="6" id="KW-0460">Magnesium</keyword>
<dbReference type="InterPro" id="IPR002848">
    <property type="entry name" value="Translin_fam"/>
</dbReference>
<keyword evidence="9" id="KW-1185">Reference proteome</keyword>
<protein>
    <recommendedName>
        <fullName evidence="10">Translin-associated protein X</fullName>
    </recommendedName>
</protein>
<sequence length="338" mass="38709">MMADSETKGGNRDGKQDRGPYKRNRRGDRSHHPKPKAEEEDSSENVELTPTLLAFKEYQSELDLKHDKHERLVKVSRDITIESKRIIFLLHRIDGDSDKVLIEAETRLKSLEDTLISKIASELKGEDLHQFIRAFSPGVQEYIEAVSFYLFIKEERLVTLDEIISRLTFSLKEDIKKVVNEEAEEAGRVKSRSEASDSTEKQDQLDPLNLKESKSGSDHGTLALKLPPLEYMLGLADFTGELMRMCINIIGSGDLERPFQLVNFMRNINRGFQQLGNIAGREMVRKSTVMRQSLKKMEDACYVIKVRGSEIPKHMLKDMAFSSDFSARDDDYGRDMMD</sequence>
<evidence type="ECO:0000256" key="4">
    <source>
        <dbReference type="ARBA" id="ARBA00022490"/>
    </source>
</evidence>
<evidence type="ECO:0000313" key="9">
    <source>
        <dbReference type="Proteomes" id="UP000007110"/>
    </source>
</evidence>
<dbReference type="GO" id="GO:0043565">
    <property type="term" value="F:sequence-specific DNA binding"/>
    <property type="evidence" value="ECO:0007669"/>
    <property type="project" value="InterPro"/>
</dbReference>
<feature type="region of interest" description="Disordered" evidence="7">
    <location>
        <begin position="1"/>
        <end position="46"/>
    </location>
</feature>
<comment type="similarity">
    <text evidence="3">Belongs to the translin family.</text>
</comment>